<reference evidence="1" key="1">
    <citation type="submission" date="2015-06" db="EMBL/GenBank/DDBJ databases">
        <authorList>
            <person name="Joergensen T."/>
        </authorList>
    </citation>
    <scope>NUCLEOTIDE SEQUENCE</scope>
    <source>
        <plasmid evidence="1">pRGFK1076</plasmid>
    </source>
</reference>
<sequence length="115" mass="13227">MSGWWVVVDPRTPEERDASQDRMGPLVASWEASVFNMRFLDDLVKEGRAEQHSFNGYPNRYTVPAGDFVPFIIDGPPVEDWGPNKGQNWNVTIHRQRLVALPAYHMLTVDVWDQT</sequence>
<reference evidence="1" key="2">
    <citation type="submission" date="2015-07" db="EMBL/GenBank/DDBJ databases">
        <title>Plasmids, circular viruses and viroids from rat gut.</title>
        <authorList>
            <person name="Jorgensen T.J."/>
            <person name="Hansen M.A."/>
            <person name="Xu Z."/>
            <person name="Tabak M.A."/>
            <person name="Sorensen S.J."/>
            <person name="Hansen L.H."/>
        </authorList>
    </citation>
    <scope>NUCLEOTIDE SEQUENCE</scope>
    <source>
        <plasmid evidence="1">pRGFK1076</plasmid>
    </source>
</reference>
<dbReference type="AlphaFoldDB" id="A0A0H5Q3D3"/>
<geneLocation type="plasmid" evidence="1">
    <name>pRGFK1076</name>
</geneLocation>
<keyword evidence="1" id="KW-0614">Plasmid</keyword>
<accession>A0A0H5Q3D3</accession>
<name>A0A0H5Q3D3_9ZZZZ</name>
<protein>
    <submittedName>
        <fullName evidence="1">Uncharacterized protein</fullName>
    </submittedName>
</protein>
<evidence type="ECO:0000313" key="1">
    <source>
        <dbReference type="EMBL" id="CRY96393.1"/>
    </source>
</evidence>
<proteinExistence type="predicted"/>
<dbReference type="EMBL" id="LN853657">
    <property type="protein sequence ID" value="CRY96393.1"/>
    <property type="molecule type" value="Genomic_DNA"/>
</dbReference>
<organism evidence="1">
    <name type="scientific">uncultured prokaryote</name>
    <dbReference type="NCBI Taxonomy" id="198431"/>
    <lineage>
        <taxon>unclassified sequences</taxon>
        <taxon>environmental samples</taxon>
    </lineage>
</organism>